<gene>
    <name evidence="5" type="ORF">VitviT2T_016727</name>
</gene>
<evidence type="ECO:0000256" key="1">
    <source>
        <dbReference type="ARBA" id="ARBA00009431"/>
    </source>
</evidence>
<dbReference type="EMBL" id="CP126658">
    <property type="protein sequence ID" value="WJZ98183.1"/>
    <property type="molecule type" value="Genomic_DNA"/>
</dbReference>
<keyword evidence="3" id="KW-0498">Mitosis</keyword>
<organism evidence="5 6">
    <name type="scientific">Vitis vinifera</name>
    <name type="common">Grape</name>
    <dbReference type="NCBI Taxonomy" id="29760"/>
    <lineage>
        <taxon>Eukaryota</taxon>
        <taxon>Viridiplantae</taxon>
        <taxon>Streptophyta</taxon>
        <taxon>Embryophyta</taxon>
        <taxon>Tracheophyta</taxon>
        <taxon>Spermatophyta</taxon>
        <taxon>Magnoliopsida</taxon>
        <taxon>eudicotyledons</taxon>
        <taxon>Gunneridae</taxon>
        <taxon>Pentapetalae</taxon>
        <taxon>rosids</taxon>
        <taxon>Vitales</taxon>
        <taxon>Vitaceae</taxon>
        <taxon>Viteae</taxon>
        <taxon>Vitis</taxon>
    </lineage>
</organism>
<dbReference type="InterPro" id="IPR024990">
    <property type="entry name" value="Apc1"/>
</dbReference>
<comment type="similarity">
    <text evidence="1">Belongs to the peptidase S10 family.</text>
</comment>
<dbReference type="InterPro" id="IPR029058">
    <property type="entry name" value="AB_hydrolase_fold"/>
</dbReference>
<proteinExistence type="inferred from homology"/>
<keyword evidence="4" id="KW-0131">Cell cycle</keyword>
<name>A0ABY9CU02_VITVI</name>
<dbReference type="Gene3D" id="3.40.50.1820">
    <property type="entry name" value="alpha/beta hydrolase"/>
    <property type="match status" value="1"/>
</dbReference>
<dbReference type="Proteomes" id="UP001227230">
    <property type="component" value="Chromosome 11"/>
</dbReference>
<dbReference type="Pfam" id="PF00450">
    <property type="entry name" value="Peptidase_S10"/>
    <property type="match status" value="1"/>
</dbReference>
<dbReference type="InterPro" id="IPR001563">
    <property type="entry name" value="Peptidase_S10"/>
</dbReference>
<keyword evidence="2" id="KW-0132">Cell division</keyword>
<evidence type="ECO:0000256" key="4">
    <source>
        <dbReference type="ARBA" id="ARBA00023306"/>
    </source>
</evidence>
<accession>A0ABY9CU02</accession>
<reference evidence="5 6" key="1">
    <citation type="journal article" date="2023" name="Hortic Res">
        <title>The complete reference genome for grapevine (Vitis vinifera L.) genetics and breeding.</title>
        <authorList>
            <person name="Shi X."/>
            <person name="Cao S."/>
            <person name="Wang X."/>
            <person name="Huang S."/>
            <person name="Wang Y."/>
            <person name="Liu Z."/>
            <person name="Liu W."/>
            <person name="Leng X."/>
            <person name="Peng Y."/>
            <person name="Wang N."/>
            <person name="Wang Y."/>
            <person name="Ma Z."/>
            <person name="Xu X."/>
            <person name="Zhang F."/>
            <person name="Xue H."/>
            <person name="Zhong H."/>
            <person name="Wang Y."/>
            <person name="Zhang K."/>
            <person name="Velt A."/>
            <person name="Avia K."/>
            <person name="Holtgrawe D."/>
            <person name="Grimplet J."/>
            <person name="Matus J.T."/>
            <person name="Ware D."/>
            <person name="Wu X."/>
            <person name="Wang H."/>
            <person name="Liu C."/>
            <person name="Fang Y."/>
            <person name="Rustenholz C."/>
            <person name="Cheng Z."/>
            <person name="Xiao H."/>
            <person name="Zhou Y."/>
        </authorList>
    </citation>
    <scope>NUCLEOTIDE SEQUENCE [LARGE SCALE GENOMIC DNA]</scope>
    <source>
        <strain evidence="6">cv. Pinot noir / PN40024</strain>
        <tissue evidence="5">Leaf</tissue>
    </source>
</reference>
<sequence length="198" mass="21070">MGSREDCPSGLSAAYALVKLGYDNVNLRVDMGVRDEASRNSIVSKRFSTRNESLQQSPLYTEAESYRGKFVVTLGLAALEATEAGNLKLKLGGVASGDSWISPKDCVLARSPSQKFIWAREIVSLQSLLSGAKPLGRKPSSGVYGNLATGASSSPEELTAVAMVGEESGLQQLDLLPADVSLPLRHALDKCRESPPTD</sequence>
<evidence type="ECO:0000313" key="6">
    <source>
        <dbReference type="Proteomes" id="UP001227230"/>
    </source>
</evidence>
<protein>
    <submittedName>
        <fullName evidence="5">Uncharacterized protein</fullName>
    </submittedName>
</protein>
<dbReference type="PANTHER" id="PTHR12827:SF3">
    <property type="entry name" value="ANAPHASE-PROMOTING COMPLEX SUBUNIT 1"/>
    <property type="match status" value="1"/>
</dbReference>
<dbReference type="PANTHER" id="PTHR12827">
    <property type="entry name" value="MEIOTIC CHECKPOINT REGULATOR TSG24 FAMILY MEMBER"/>
    <property type="match status" value="1"/>
</dbReference>
<evidence type="ECO:0000256" key="2">
    <source>
        <dbReference type="ARBA" id="ARBA00022618"/>
    </source>
</evidence>
<evidence type="ECO:0000256" key="3">
    <source>
        <dbReference type="ARBA" id="ARBA00022776"/>
    </source>
</evidence>
<keyword evidence="6" id="KW-1185">Reference proteome</keyword>
<dbReference type="SUPFAM" id="SSF53474">
    <property type="entry name" value="alpha/beta-Hydrolases"/>
    <property type="match status" value="1"/>
</dbReference>
<evidence type="ECO:0000313" key="5">
    <source>
        <dbReference type="EMBL" id="WJZ98183.1"/>
    </source>
</evidence>